<organism evidence="1 2">
    <name type="scientific">Paramecium octaurelia</name>
    <dbReference type="NCBI Taxonomy" id="43137"/>
    <lineage>
        <taxon>Eukaryota</taxon>
        <taxon>Sar</taxon>
        <taxon>Alveolata</taxon>
        <taxon>Ciliophora</taxon>
        <taxon>Intramacronucleata</taxon>
        <taxon>Oligohymenophorea</taxon>
        <taxon>Peniculida</taxon>
        <taxon>Parameciidae</taxon>
        <taxon>Paramecium</taxon>
    </lineage>
</organism>
<keyword evidence="2" id="KW-1185">Reference proteome</keyword>
<dbReference type="PANTHER" id="PTHR33706">
    <property type="entry name" value="MORN VARIANT REPEAT PROTEIN"/>
    <property type="match status" value="1"/>
</dbReference>
<comment type="caution">
    <text evidence="1">The sequence shown here is derived from an EMBL/GenBank/DDBJ whole genome shotgun (WGS) entry which is preliminary data.</text>
</comment>
<accession>A0A8S1YJU7</accession>
<dbReference type="EMBL" id="CAJJDP010000186">
    <property type="protein sequence ID" value="CAD8214565.1"/>
    <property type="molecule type" value="Genomic_DNA"/>
</dbReference>
<gene>
    <name evidence="1" type="ORF">POCTA_138.1.T1820007</name>
</gene>
<protein>
    <submittedName>
        <fullName evidence="1">Uncharacterized protein</fullName>
    </submittedName>
</protein>
<evidence type="ECO:0000313" key="1">
    <source>
        <dbReference type="EMBL" id="CAD8214565.1"/>
    </source>
</evidence>
<evidence type="ECO:0000313" key="2">
    <source>
        <dbReference type="Proteomes" id="UP000683925"/>
    </source>
</evidence>
<name>A0A8S1YJU7_PAROT</name>
<dbReference type="PANTHER" id="PTHR33706:SF1">
    <property type="entry name" value="TPR REPEAT PROTEIN"/>
    <property type="match status" value="1"/>
</dbReference>
<dbReference type="OrthoDB" id="326273at2759"/>
<sequence>MFSNLPSGVGSFDDNCDQIKQGRWIEFSDDFQNDSSVIYDGQYQNGKKVDRWDIFFLNFRGKKSFLIKEVYQAYVINFSGGGSFNKQEFPLKQGKWIEPPDVISTFFFNQHLLVTIKMGKKLLNGILCIGWIQVIDLN</sequence>
<dbReference type="AlphaFoldDB" id="A0A8S1YJU7"/>
<proteinExistence type="predicted"/>
<reference evidence="1" key="1">
    <citation type="submission" date="2021-01" db="EMBL/GenBank/DDBJ databases">
        <authorList>
            <consortium name="Genoscope - CEA"/>
            <person name="William W."/>
        </authorList>
    </citation>
    <scope>NUCLEOTIDE SEQUENCE</scope>
</reference>
<dbReference type="Proteomes" id="UP000683925">
    <property type="component" value="Unassembled WGS sequence"/>
</dbReference>